<keyword evidence="4 10" id="KW-0255">Endonuclease</keyword>
<keyword evidence="9 10" id="KW-0234">DNA repair</keyword>
<keyword evidence="14" id="KW-1185">Reference proteome</keyword>
<dbReference type="Pfam" id="PF00752">
    <property type="entry name" value="XPG_N"/>
    <property type="match status" value="1"/>
</dbReference>
<dbReference type="InterPro" id="IPR008918">
    <property type="entry name" value="HhH2"/>
</dbReference>
<dbReference type="InterPro" id="IPR019974">
    <property type="entry name" value="XPG_CS"/>
</dbReference>
<keyword evidence="10" id="KW-0496">Mitochondrion</keyword>
<keyword evidence="1 10" id="KW-0235">DNA replication</keyword>
<keyword evidence="7 10" id="KW-0269">Exonuclease</keyword>
<dbReference type="SMART" id="SM00485">
    <property type="entry name" value="XPGN"/>
    <property type="match status" value="1"/>
</dbReference>
<dbReference type="GO" id="GO:0004519">
    <property type="term" value="F:endonuclease activity"/>
    <property type="evidence" value="ECO:0007669"/>
    <property type="project" value="UniProtKB-KW"/>
</dbReference>
<evidence type="ECO:0000313" key="13">
    <source>
        <dbReference type="EMBL" id="KAF7682524.1"/>
    </source>
</evidence>
<keyword evidence="2 10" id="KW-0540">Nuclease</keyword>
<dbReference type="SMART" id="SM00484">
    <property type="entry name" value="XPGI"/>
    <property type="match status" value="1"/>
</dbReference>
<evidence type="ECO:0000256" key="9">
    <source>
        <dbReference type="ARBA" id="ARBA00023204"/>
    </source>
</evidence>
<dbReference type="Proteomes" id="UP001516464">
    <property type="component" value="Unassembled WGS sequence"/>
</dbReference>
<dbReference type="InterPro" id="IPR023426">
    <property type="entry name" value="Flap_endonuc"/>
</dbReference>
<sequence length="347" mass="39289">MGITQLSKLITQHCSSAIKERPIKYYSGKIIAIDASLSIYQFLIAVRSEGVVLNSTDGETTSHIVGLFYRTIRMVENGIKPVFVFDGKPPEMKIGELTKRLEKREEADRAYKLAEEIGDKKKMEMYDKRKTKITSKHVEDCQTLLKLMGIPFIIAPSEAEAYCAHLCRTGKVHAVATEDMDALTFGAPLLLRNLNSSEAKNLPIREYNLKNVLEGLEISMDEFIDLCILLGCDFCDSIKGIGPQKALKFIKKYKTIENIIAGENLEIEEGFLFEKARLIFKTLGNVAEEDDDLEDFQWGQVEEMSIIEFLVGMNGFSEERVKKGLARFKSARTKPRQMSLSMFTKKQ</sequence>
<dbReference type="PRINTS" id="PR00853">
    <property type="entry name" value="XPGRADSUPER"/>
</dbReference>
<dbReference type="SMART" id="SM00279">
    <property type="entry name" value="HhH2"/>
    <property type="match status" value="1"/>
</dbReference>
<dbReference type="SUPFAM" id="SSF88723">
    <property type="entry name" value="PIN domain-like"/>
    <property type="match status" value="1"/>
</dbReference>
<accession>A0ABQ7HWI0</accession>
<evidence type="ECO:0000256" key="4">
    <source>
        <dbReference type="ARBA" id="ARBA00022759"/>
    </source>
</evidence>
<evidence type="ECO:0000256" key="7">
    <source>
        <dbReference type="ARBA" id="ARBA00022839"/>
    </source>
</evidence>
<keyword evidence="10" id="KW-0597">Phosphoprotein</keyword>
<keyword evidence="6 10" id="KW-0378">Hydrolase</keyword>
<dbReference type="CDD" id="cd09867">
    <property type="entry name" value="PIN_FEN1"/>
    <property type="match status" value="1"/>
</dbReference>
<dbReference type="Gene3D" id="3.40.50.1010">
    <property type="entry name" value="5'-nuclease"/>
    <property type="match status" value="1"/>
</dbReference>
<evidence type="ECO:0000256" key="10">
    <source>
        <dbReference type="HAMAP-Rule" id="MF_03140"/>
    </source>
</evidence>
<evidence type="ECO:0000256" key="8">
    <source>
        <dbReference type="ARBA" id="ARBA00022842"/>
    </source>
</evidence>
<dbReference type="Pfam" id="PF00867">
    <property type="entry name" value="XPG_I"/>
    <property type="match status" value="1"/>
</dbReference>
<evidence type="ECO:0000256" key="1">
    <source>
        <dbReference type="ARBA" id="ARBA00022705"/>
    </source>
</evidence>
<dbReference type="InterPro" id="IPR006086">
    <property type="entry name" value="XPG-I_dom"/>
</dbReference>
<reference evidence="13 14" key="1">
    <citation type="submission" date="2019-01" db="EMBL/GenBank/DDBJ databases">
        <title>Genomes sequencing and comparative genomics of infectious freshwater microsporidia, Cucumispora dikerogammari and Thelohania contejeani.</title>
        <authorList>
            <person name="Cormier A."/>
            <person name="Giraud I."/>
            <person name="Wattier R."/>
            <person name="Teixeira M."/>
            <person name="Grandjean F."/>
            <person name="Rigaud T."/>
            <person name="Cordaux R."/>
        </authorList>
    </citation>
    <scope>NUCLEOTIDE SEQUENCE [LARGE SCALE GENOMIC DNA]</scope>
    <source>
        <strain evidence="13">T1</strain>
        <tissue evidence="13">Spores</tissue>
    </source>
</reference>
<comment type="caution">
    <text evidence="13">The sequence shown here is derived from an EMBL/GenBank/DDBJ whole genome shotgun (WGS) entry which is preliminary data.</text>
</comment>
<comment type="cofactor">
    <cofactor evidence="10">
        <name>Mg(2+)</name>
        <dbReference type="ChEBI" id="CHEBI:18420"/>
    </cofactor>
    <text evidence="10">Binds 2 magnesium ions per subunit. They probably participate in the reaction catalyzed by the enzyme. May bind an additional third magnesium ion after substrate binding.</text>
</comment>
<evidence type="ECO:0000259" key="11">
    <source>
        <dbReference type="SMART" id="SM00484"/>
    </source>
</evidence>
<feature type="domain" description="XPG-I" evidence="11">
    <location>
        <begin position="146"/>
        <end position="218"/>
    </location>
</feature>
<feature type="domain" description="XPG N-terminal" evidence="12">
    <location>
        <begin position="1"/>
        <end position="107"/>
    </location>
</feature>
<keyword evidence="3 10" id="KW-0479">Metal-binding</keyword>
<proteinExistence type="inferred from homology"/>
<keyword evidence="10" id="KW-0539">Nucleus</keyword>
<keyword evidence="8 10" id="KW-0460">Magnesium</keyword>
<dbReference type="HAMAP" id="MF_00614">
    <property type="entry name" value="Fen"/>
    <property type="match status" value="1"/>
</dbReference>
<dbReference type="InterPro" id="IPR006085">
    <property type="entry name" value="XPG_DNA_repair_N"/>
</dbReference>
<dbReference type="PANTHER" id="PTHR11081:SF9">
    <property type="entry name" value="FLAP ENDONUCLEASE 1"/>
    <property type="match status" value="1"/>
</dbReference>
<organism evidence="13 14">
    <name type="scientific">Astathelohania contejeani</name>
    <dbReference type="NCBI Taxonomy" id="164912"/>
    <lineage>
        <taxon>Eukaryota</taxon>
        <taxon>Fungi</taxon>
        <taxon>Fungi incertae sedis</taxon>
        <taxon>Microsporidia</taxon>
        <taxon>Astathelohaniidae</taxon>
        <taxon>Astathelohania</taxon>
    </lineage>
</organism>
<evidence type="ECO:0000256" key="3">
    <source>
        <dbReference type="ARBA" id="ARBA00022723"/>
    </source>
</evidence>
<evidence type="ECO:0000256" key="6">
    <source>
        <dbReference type="ARBA" id="ARBA00022801"/>
    </source>
</evidence>
<protein>
    <recommendedName>
        <fullName evidence="10">Flap endonuclease 1</fullName>
        <shortName evidence="10">FEN-1</shortName>
        <ecNumber evidence="10">3.1.-.-</ecNumber>
    </recommendedName>
    <alternativeName>
        <fullName evidence="10">Flap structure-specific endonuclease 1</fullName>
    </alternativeName>
</protein>
<dbReference type="EC" id="3.1.-.-" evidence="10"/>
<dbReference type="PANTHER" id="PTHR11081">
    <property type="entry name" value="FLAP ENDONUCLEASE FAMILY MEMBER"/>
    <property type="match status" value="1"/>
</dbReference>
<dbReference type="InterPro" id="IPR006084">
    <property type="entry name" value="XPG/Rad2"/>
</dbReference>
<dbReference type="InterPro" id="IPR029060">
    <property type="entry name" value="PIN-like_dom_sf"/>
</dbReference>
<comment type="subcellular location">
    <subcellularLocation>
        <location evidence="10">Nucleus</location>
        <location evidence="10">Nucleolus</location>
    </subcellularLocation>
    <subcellularLocation>
        <location evidence="10">Nucleus</location>
        <location evidence="10">Nucleoplasm</location>
    </subcellularLocation>
    <subcellularLocation>
        <location evidence="10">Mitochondrion</location>
    </subcellularLocation>
    <text evidence="10">Resides mostly in the nucleoli and relocalizes to the nucleoplasm upon DNA damage.</text>
</comment>
<name>A0ABQ7HWI0_9MICR</name>
<evidence type="ECO:0000256" key="5">
    <source>
        <dbReference type="ARBA" id="ARBA00022763"/>
    </source>
</evidence>
<evidence type="ECO:0000256" key="2">
    <source>
        <dbReference type="ARBA" id="ARBA00022722"/>
    </source>
</evidence>
<dbReference type="SUPFAM" id="SSF47807">
    <property type="entry name" value="5' to 3' exonuclease, C-terminal subdomain"/>
    <property type="match status" value="1"/>
</dbReference>
<gene>
    <name evidence="13" type="primary">FEN1_0</name>
    <name evidence="13" type="ORF">TCON_2252</name>
</gene>
<comment type="similarity">
    <text evidence="10">Belongs to the XPG/RAD2 endonuclease family. FEN1 subfamily.</text>
</comment>
<dbReference type="Gene3D" id="1.10.150.20">
    <property type="entry name" value="5' to 3' exonuclease, C-terminal subdomain"/>
    <property type="match status" value="1"/>
</dbReference>
<dbReference type="CDD" id="cd09907">
    <property type="entry name" value="H3TH_FEN1-Euk"/>
    <property type="match status" value="1"/>
</dbReference>
<dbReference type="PROSITE" id="PS00841">
    <property type="entry name" value="XPG_1"/>
    <property type="match status" value="1"/>
</dbReference>
<evidence type="ECO:0000259" key="12">
    <source>
        <dbReference type="SMART" id="SM00485"/>
    </source>
</evidence>
<dbReference type="EMBL" id="SBIQ01000236">
    <property type="protein sequence ID" value="KAF7682524.1"/>
    <property type="molecule type" value="Genomic_DNA"/>
</dbReference>
<evidence type="ECO:0000313" key="14">
    <source>
        <dbReference type="Proteomes" id="UP001516464"/>
    </source>
</evidence>
<dbReference type="InterPro" id="IPR036279">
    <property type="entry name" value="5-3_exonuclease_C_sf"/>
</dbReference>
<comment type="function">
    <text evidence="10">Structure-specific nuclease with 5'-flap endonuclease and 5'-3' exonuclease activities involved in DNA replication and repair. During DNA replication, cleaves the 5'-overhanging flap structure that is generated by displacement synthesis when DNA polymerase encounters the 5'-end of a downstream Okazaki fragment. It enters the flap from the 5'-end and then tracks to cleave the flap base, leaving a nick for ligation. Also involved in the long patch base excision repair (LP-BER) pathway, by cleaving within the apurinic/apyrimidinic (AP) site-terminated flap. Acts as a genome stabilization factor that prevents flaps from equilibrating into structures that lead to duplications and deletions. Also possesses 5'-3' exonuclease activity on nicked or gapped double-stranded DNA, and exhibits RNase H activity. Also involved in replication and repair of rDNA and in repairing mitochondrial DNA.</text>
</comment>
<keyword evidence="5 10" id="KW-0227">DNA damage</keyword>